<dbReference type="InterPro" id="IPR045584">
    <property type="entry name" value="Pilin-like"/>
</dbReference>
<keyword evidence="1" id="KW-1133">Transmembrane helix</keyword>
<dbReference type="NCBIfam" id="TIGR02532">
    <property type="entry name" value="IV_pilin_GFxxxE"/>
    <property type="match status" value="1"/>
</dbReference>
<dbReference type="AlphaFoldDB" id="A0A3M6Q3H5"/>
<dbReference type="EMBL" id="RDQM01000009">
    <property type="protein sequence ID" value="RMW97675.1"/>
    <property type="molecule type" value="Genomic_DNA"/>
</dbReference>
<name>A0A3M6Q3H5_9BURK</name>
<keyword evidence="1" id="KW-0472">Membrane</keyword>
<protein>
    <submittedName>
        <fullName evidence="2">Type II secretion system protein</fullName>
    </submittedName>
</protein>
<dbReference type="Pfam" id="PF07963">
    <property type="entry name" value="N_methyl"/>
    <property type="match status" value="1"/>
</dbReference>
<dbReference type="Proteomes" id="UP000267521">
    <property type="component" value="Unassembled WGS sequence"/>
</dbReference>
<gene>
    <name evidence="2" type="ORF">EBQ26_08450</name>
</gene>
<proteinExistence type="predicted"/>
<evidence type="ECO:0000256" key="1">
    <source>
        <dbReference type="SAM" id="Phobius"/>
    </source>
</evidence>
<comment type="caution">
    <text evidence="2">The sequence shown here is derived from an EMBL/GenBank/DDBJ whole genome shotgun (WGS) entry which is preliminary data.</text>
</comment>
<organism evidence="2 3">
    <name type="scientific">Allofranklinella schreckenbergeri</name>
    <dbReference type="NCBI Taxonomy" id="1076744"/>
    <lineage>
        <taxon>Bacteria</taxon>
        <taxon>Pseudomonadati</taxon>
        <taxon>Pseudomonadota</taxon>
        <taxon>Betaproteobacteria</taxon>
        <taxon>Burkholderiales</taxon>
        <taxon>Comamonadaceae</taxon>
        <taxon>Allofranklinella</taxon>
    </lineage>
</organism>
<accession>A0A3M6Q3H5</accession>
<dbReference type="InterPro" id="IPR012902">
    <property type="entry name" value="N_methyl_site"/>
</dbReference>
<reference evidence="2 3" key="1">
    <citation type="submission" date="2018-10" db="EMBL/GenBank/DDBJ databases">
        <title>Comamonadaceae CDC group NO-1 genome sequencing and assembly.</title>
        <authorList>
            <person name="Bernier A.-M."/>
            <person name="Bernard K."/>
        </authorList>
    </citation>
    <scope>NUCLEOTIDE SEQUENCE [LARGE SCALE GENOMIC DNA]</scope>
    <source>
        <strain evidence="2 3">NML970147</strain>
    </source>
</reference>
<dbReference type="SUPFAM" id="SSF54523">
    <property type="entry name" value="Pili subunits"/>
    <property type="match status" value="1"/>
</dbReference>
<evidence type="ECO:0000313" key="3">
    <source>
        <dbReference type="Proteomes" id="UP000267521"/>
    </source>
</evidence>
<keyword evidence="1" id="KW-0812">Transmembrane</keyword>
<feature type="transmembrane region" description="Helical" evidence="1">
    <location>
        <begin position="34"/>
        <end position="59"/>
    </location>
</feature>
<evidence type="ECO:0000313" key="2">
    <source>
        <dbReference type="EMBL" id="RMW97675.1"/>
    </source>
</evidence>
<sequence>MAHGRHYAGGAAAVTATATRSPLRSFSRHFSRHAGFTLVEVLVAIAIMGLSLSLLYQILGSNTQSVSVSGQYQRAAMLVQSLLNAHEGIPKEGWSEQGESAGFVWQVQSQPYDTPLMHSGRAMAPLHQVDILVQWSEGEQARSLAVSTLKPERFIPIHADEGM</sequence>